<accession>A0AAN8X153</accession>
<name>A0AAN8X153_HALRR</name>
<gene>
    <name evidence="1" type="ORF">SK128_016606</name>
</gene>
<dbReference type="EMBL" id="JAXCGZ010011513">
    <property type="protein sequence ID" value="KAK7074627.1"/>
    <property type="molecule type" value="Genomic_DNA"/>
</dbReference>
<comment type="caution">
    <text evidence="1">The sequence shown here is derived from an EMBL/GenBank/DDBJ whole genome shotgun (WGS) entry which is preliminary data.</text>
</comment>
<evidence type="ECO:0000313" key="1">
    <source>
        <dbReference type="EMBL" id="KAK7074627.1"/>
    </source>
</evidence>
<organism evidence="1 2">
    <name type="scientific">Halocaridina rubra</name>
    <name type="common">Hawaiian red shrimp</name>
    <dbReference type="NCBI Taxonomy" id="373956"/>
    <lineage>
        <taxon>Eukaryota</taxon>
        <taxon>Metazoa</taxon>
        <taxon>Ecdysozoa</taxon>
        <taxon>Arthropoda</taxon>
        <taxon>Crustacea</taxon>
        <taxon>Multicrustacea</taxon>
        <taxon>Malacostraca</taxon>
        <taxon>Eumalacostraca</taxon>
        <taxon>Eucarida</taxon>
        <taxon>Decapoda</taxon>
        <taxon>Pleocyemata</taxon>
        <taxon>Caridea</taxon>
        <taxon>Atyoidea</taxon>
        <taxon>Atyidae</taxon>
        <taxon>Halocaridina</taxon>
    </lineage>
</organism>
<evidence type="ECO:0000313" key="2">
    <source>
        <dbReference type="Proteomes" id="UP001381693"/>
    </source>
</evidence>
<protein>
    <submittedName>
        <fullName evidence="1">Uncharacterized protein</fullName>
    </submittedName>
</protein>
<reference evidence="1 2" key="1">
    <citation type="submission" date="2023-11" db="EMBL/GenBank/DDBJ databases">
        <title>Halocaridina rubra genome assembly.</title>
        <authorList>
            <person name="Smith C."/>
        </authorList>
    </citation>
    <scope>NUCLEOTIDE SEQUENCE [LARGE SCALE GENOMIC DNA]</scope>
    <source>
        <strain evidence="1">EP-1</strain>
        <tissue evidence="1">Whole</tissue>
    </source>
</reference>
<dbReference type="AlphaFoldDB" id="A0AAN8X153"/>
<dbReference type="Proteomes" id="UP001381693">
    <property type="component" value="Unassembled WGS sequence"/>
</dbReference>
<sequence>MEINRFQDAQRIHHRQDHCQMKNEEVAKPQISTSIYDQESTDSFSHLYSIAGFLPLKNFLSFYINL</sequence>
<proteinExistence type="predicted"/>
<keyword evidence="2" id="KW-1185">Reference proteome</keyword>